<feature type="domain" description="Methyltransferase" evidence="1">
    <location>
        <begin position="53"/>
        <end position="147"/>
    </location>
</feature>
<dbReference type="CDD" id="cd02440">
    <property type="entry name" value="AdoMet_MTases"/>
    <property type="match status" value="1"/>
</dbReference>
<dbReference type="HOGENOM" id="CLU_063459_0_0_11"/>
<accession>C5BXK8</accession>
<evidence type="ECO:0000259" key="1">
    <source>
        <dbReference type="Pfam" id="PF13649"/>
    </source>
</evidence>
<evidence type="ECO:0000313" key="2">
    <source>
        <dbReference type="EMBL" id="ACQ80891.1"/>
    </source>
</evidence>
<dbReference type="PANTHER" id="PTHR44068">
    <property type="entry name" value="ZGC:194242"/>
    <property type="match status" value="1"/>
</dbReference>
<dbReference type="PANTHER" id="PTHR44068:SF11">
    <property type="entry name" value="GERANYL DIPHOSPHATE 2-C-METHYLTRANSFERASE"/>
    <property type="match status" value="1"/>
</dbReference>
<dbReference type="AlphaFoldDB" id="C5BXK8"/>
<protein>
    <submittedName>
        <fullName evidence="2">Methyltransferase type 11</fullName>
    </submittedName>
</protein>
<dbReference type="InterPro" id="IPR041698">
    <property type="entry name" value="Methyltransf_25"/>
</dbReference>
<proteinExistence type="predicted"/>
<dbReference type="Pfam" id="PF13649">
    <property type="entry name" value="Methyltransf_25"/>
    <property type="match status" value="1"/>
</dbReference>
<name>C5BXK8_BEUC1</name>
<keyword evidence="2" id="KW-0489">Methyltransferase</keyword>
<gene>
    <name evidence="2" type="ordered locus">Bcav_2646</name>
</gene>
<organism evidence="2 3">
    <name type="scientific">Beutenbergia cavernae (strain ATCC BAA-8 / DSM 12333 / CCUG 43141 / JCM 11478 / NBRC 16432 / NCIMB 13614 / HKI 0122)</name>
    <dbReference type="NCBI Taxonomy" id="471853"/>
    <lineage>
        <taxon>Bacteria</taxon>
        <taxon>Bacillati</taxon>
        <taxon>Actinomycetota</taxon>
        <taxon>Actinomycetes</taxon>
        <taxon>Micrococcales</taxon>
        <taxon>Beutenbergiaceae</taxon>
        <taxon>Beutenbergia</taxon>
    </lineage>
</organism>
<dbReference type="RefSeq" id="WP_015883131.1">
    <property type="nucleotide sequence ID" value="NC_012669.1"/>
</dbReference>
<dbReference type="Proteomes" id="UP000007962">
    <property type="component" value="Chromosome"/>
</dbReference>
<dbReference type="InterPro" id="IPR050447">
    <property type="entry name" value="Erg6_SMT_methyltransf"/>
</dbReference>
<dbReference type="InterPro" id="IPR029063">
    <property type="entry name" value="SAM-dependent_MTases_sf"/>
</dbReference>
<dbReference type="OrthoDB" id="9805171at2"/>
<keyword evidence="2" id="KW-0808">Transferase</keyword>
<dbReference type="GO" id="GO:0008168">
    <property type="term" value="F:methyltransferase activity"/>
    <property type="evidence" value="ECO:0007669"/>
    <property type="project" value="UniProtKB-KW"/>
</dbReference>
<dbReference type="Gene3D" id="3.40.50.150">
    <property type="entry name" value="Vaccinia Virus protein VP39"/>
    <property type="match status" value="1"/>
</dbReference>
<reference evidence="2 3" key="1">
    <citation type="journal article" date="2009" name="Stand. Genomic Sci.">
        <title>Complete genome sequence of Beutenbergia cavernae type strain (HKI 0122).</title>
        <authorList>
            <person name="Land M."/>
            <person name="Pukall R."/>
            <person name="Abt B."/>
            <person name="Goker M."/>
            <person name="Rohde M."/>
            <person name="Glavina Del Rio T."/>
            <person name="Tice H."/>
            <person name="Copeland A."/>
            <person name="Cheng J.F."/>
            <person name="Lucas S."/>
            <person name="Chen F."/>
            <person name="Nolan M."/>
            <person name="Bruce D."/>
            <person name="Goodwin L."/>
            <person name="Pitluck S."/>
            <person name="Ivanova N."/>
            <person name="Mavromatis K."/>
            <person name="Ovchinnikova G."/>
            <person name="Pati A."/>
            <person name="Chen A."/>
            <person name="Palaniappan K."/>
            <person name="Hauser L."/>
            <person name="Chang Y.J."/>
            <person name="Jefferies C.C."/>
            <person name="Saunders E."/>
            <person name="Brettin T."/>
            <person name="Detter J.C."/>
            <person name="Han C."/>
            <person name="Chain P."/>
            <person name="Bristow J."/>
            <person name="Eisen J.A."/>
            <person name="Markowitz V."/>
            <person name="Hugenholtz P."/>
            <person name="Kyrpides N.C."/>
            <person name="Klenk H.P."/>
            <person name="Lapidus A."/>
        </authorList>
    </citation>
    <scope>NUCLEOTIDE SEQUENCE [LARGE SCALE GENOMIC DNA]</scope>
    <source>
        <strain evidence="3">ATCC BAA-8 / DSM 12333 / NBRC 16432</strain>
    </source>
</reference>
<sequence length="248" mass="27147">MTPATAELVRPDRYPRSAGYDPAWVLGLDMGPHPLWQLEDLLADVELQPGARVLDLGCGKGATSVFLARELDVEVVAFDLWVEADELHATLEEAGVADRVSAVNGDARDLPFADDEFDAVVSIDAFEYLGTDVRFLPGLLRVVRPGGAVGMTTPALRTDPYESDPPGYVTDVVGWETAGWHAPQWWARHWELTGLVDGVVARLQDGGRDDWVRWCRALGDGPDAPVRRMLEADTAEELGFAVVSARKR</sequence>
<dbReference type="GO" id="GO:0032259">
    <property type="term" value="P:methylation"/>
    <property type="evidence" value="ECO:0007669"/>
    <property type="project" value="UniProtKB-KW"/>
</dbReference>
<dbReference type="EMBL" id="CP001618">
    <property type="protein sequence ID" value="ACQ80891.1"/>
    <property type="molecule type" value="Genomic_DNA"/>
</dbReference>
<evidence type="ECO:0000313" key="3">
    <source>
        <dbReference type="Proteomes" id="UP000007962"/>
    </source>
</evidence>
<keyword evidence="3" id="KW-1185">Reference proteome</keyword>
<dbReference type="eggNOG" id="COG2230">
    <property type="taxonomic scope" value="Bacteria"/>
</dbReference>
<dbReference type="SUPFAM" id="SSF53335">
    <property type="entry name" value="S-adenosyl-L-methionine-dependent methyltransferases"/>
    <property type="match status" value="1"/>
</dbReference>
<dbReference type="STRING" id="471853.Bcav_2646"/>
<dbReference type="KEGG" id="bcv:Bcav_2646"/>